<dbReference type="PRINTS" id="PR00301">
    <property type="entry name" value="HEATSHOCK70"/>
</dbReference>
<feature type="compositionally biased region" description="Basic and acidic residues" evidence="5">
    <location>
        <begin position="675"/>
        <end position="690"/>
    </location>
</feature>
<reference evidence="6" key="1">
    <citation type="submission" date="2023-01" db="EMBL/GenBank/DDBJ databases">
        <title>The growth and conidiation of Purpureocillium lavendulum are regulated by nitrogen source and histone H3K14 acetylation.</title>
        <authorList>
            <person name="Tang P."/>
            <person name="Han J."/>
            <person name="Zhang C."/>
            <person name="Tang P."/>
            <person name="Qi F."/>
            <person name="Zhang K."/>
            <person name="Liang L."/>
        </authorList>
    </citation>
    <scope>NUCLEOTIDE SEQUENCE</scope>
    <source>
        <strain evidence="6">YMF1.00683</strain>
    </source>
</reference>
<evidence type="ECO:0000256" key="2">
    <source>
        <dbReference type="ARBA" id="ARBA00022741"/>
    </source>
</evidence>
<sequence>MAPDTYTIGVDLGTTNVCVYVNGEPCTIENGEIERSRVRVSTAWGLAPPSAIPDPRQPHLTLAKRILGRSKRDGQLATDARSIPLAEIGEHGAQYNVHGQVVQPEEVVAFILGKIKAAVENKFRGQVPGRMVITVPAHFTQQQRQATRDAAEVAGFDTTIIELVEEPVAGAIDFIESRSQNAEMRSADIRRLVVLDIGGGTTDVSLLSFEVVNDKKHSYGVLATSGDNQLGGFDFDKVLSDLVLSKAQVEDGKVDATKLLLECENAKRVLSTADSVSIEIPVLSEHDDLPPVKVTRSEFENASKELLQSVENILTDLIDQRDDAREPNIVLLIGGACSMPCIRDICEQRFANAEIGNANPERSIARGAGRIASSEIIHVKGVLPRSVGFEVHGIDGKLVTELVIPRNSPLPIECDHQLRTNMPNQETVEFLVMEGEKKRVAENTEVGRFCITGIDPCRKGTPISIVMTIKKPGEIEVTARIKGKEGHLKVDPTPRVDPDRLSEWRKRTFHRLGLEIVDSAIGSSARDGLMTRTSADRQGSSGGADEPVGNPETESYVSAQEASADKGQFDEAVGTPTTPPSALKNVANATTNHSGDSSRPEEPSAETGILSARDTLADKGNTAEDETSVDEPGRSPSRDRSEDRNAVDRTGPADGDPSEANVDNEGRQSSVDQQIRTEHSHGERPAEVKHAGATRKRPGAQKAHPKLKRVKLAGKRVARLSTSANGR</sequence>
<dbReference type="InterPro" id="IPR029047">
    <property type="entry name" value="HSP70_peptide-bd_sf"/>
</dbReference>
<dbReference type="FunFam" id="3.30.420.40:FF:000028">
    <property type="entry name" value="heat shock 70 kDa protein-like"/>
    <property type="match status" value="1"/>
</dbReference>
<accession>A0AB34FIZ9</accession>
<dbReference type="InterPro" id="IPR018181">
    <property type="entry name" value="Heat_shock_70_CS"/>
</dbReference>
<keyword evidence="3 4" id="KW-0067">ATP-binding</keyword>
<keyword evidence="7" id="KW-1185">Reference proteome</keyword>
<evidence type="ECO:0000313" key="6">
    <source>
        <dbReference type="EMBL" id="KAJ6439133.1"/>
    </source>
</evidence>
<feature type="compositionally biased region" description="Basic residues" evidence="5">
    <location>
        <begin position="692"/>
        <end position="718"/>
    </location>
</feature>
<evidence type="ECO:0000256" key="3">
    <source>
        <dbReference type="ARBA" id="ARBA00022840"/>
    </source>
</evidence>
<dbReference type="PROSITE" id="PS00329">
    <property type="entry name" value="HSP70_2"/>
    <property type="match status" value="1"/>
</dbReference>
<dbReference type="SUPFAM" id="SSF100920">
    <property type="entry name" value="Heat shock protein 70kD (HSP70), peptide-binding domain"/>
    <property type="match status" value="1"/>
</dbReference>
<dbReference type="GO" id="GO:0005524">
    <property type="term" value="F:ATP binding"/>
    <property type="evidence" value="ECO:0007669"/>
    <property type="project" value="UniProtKB-KW"/>
</dbReference>
<comment type="caution">
    <text evidence="6">The sequence shown here is derived from an EMBL/GenBank/DDBJ whole genome shotgun (WGS) entry which is preliminary data.</text>
</comment>
<organism evidence="6 7">
    <name type="scientific">Purpureocillium lavendulum</name>
    <dbReference type="NCBI Taxonomy" id="1247861"/>
    <lineage>
        <taxon>Eukaryota</taxon>
        <taxon>Fungi</taxon>
        <taxon>Dikarya</taxon>
        <taxon>Ascomycota</taxon>
        <taxon>Pezizomycotina</taxon>
        <taxon>Sordariomycetes</taxon>
        <taxon>Hypocreomycetidae</taxon>
        <taxon>Hypocreales</taxon>
        <taxon>Ophiocordycipitaceae</taxon>
        <taxon>Purpureocillium</taxon>
    </lineage>
</organism>
<feature type="compositionally biased region" description="Basic and acidic residues" evidence="5">
    <location>
        <begin position="631"/>
        <end position="647"/>
    </location>
</feature>
<dbReference type="Gene3D" id="2.60.34.10">
    <property type="entry name" value="Substrate Binding Domain Of DNAk, Chain A, domain 1"/>
    <property type="match status" value="1"/>
</dbReference>
<protein>
    <submittedName>
        <fullName evidence="6">DnaK protein</fullName>
    </submittedName>
</protein>
<dbReference type="Gene3D" id="3.90.640.10">
    <property type="entry name" value="Actin, Chain A, domain 4"/>
    <property type="match status" value="1"/>
</dbReference>
<dbReference type="Gene3D" id="3.30.420.40">
    <property type="match status" value="2"/>
</dbReference>
<feature type="compositionally biased region" description="Polar residues" evidence="5">
    <location>
        <begin position="552"/>
        <end position="561"/>
    </location>
</feature>
<dbReference type="SUPFAM" id="SSF53067">
    <property type="entry name" value="Actin-like ATPase domain"/>
    <property type="match status" value="2"/>
</dbReference>
<dbReference type="Pfam" id="PF00012">
    <property type="entry name" value="HSP70"/>
    <property type="match status" value="1"/>
</dbReference>
<name>A0AB34FIZ9_9HYPO</name>
<dbReference type="InterPro" id="IPR043129">
    <property type="entry name" value="ATPase_NBD"/>
</dbReference>
<evidence type="ECO:0000256" key="4">
    <source>
        <dbReference type="RuleBase" id="RU003322"/>
    </source>
</evidence>
<dbReference type="GO" id="GO:0140662">
    <property type="term" value="F:ATP-dependent protein folding chaperone"/>
    <property type="evidence" value="ECO:0007669"/>
    <property type="project" value="InterPro"/>
</dbReference>
<evidence type="ECO:0000256" key="1">
    <source>
        <dbReference type="ARBA" id="ARBA00007381"/>
    </source>
</evidence>
<feature type="region of interest" description="Disordered" evidence="5">
    <location>
        <begin position="527"/>
        <end position="727"/>
    </location>
</feature>
<evidence type="ECO:0000256" key="5">
    <source>
        <dbReference type="SAM" id="MobiDB-lite"/>
    </source>
</evidence>
<dbReference type="EMBL" id="JAQHRD010000007">
    <property type="protein sequence ID" value="KAJ6439133.1"/>
    <property type="molecule type" value="Genomic_DNA"/>
</dbReference>
<proteinExistence type="inferred from homology"/>
<keyword evidence="2 4" id="KW-0547">Nucleotide-binding</keyword>
<dbReference type="PANTHER" id="PTHR19375">
    <property type="entry name" value="HEAT SHOCK PROTEIN 70KDA"/>
    <property type="match status" value="1"/>
</dbReference>
<dbReference type="AlphaFoldDB" id="A0AB34FIZ9"/>
<dbReference type="Proteomes" id="UP001163105">
    <property type="component" value="Unassembled WGS sequence"/>
</dbReference>
<evidence type="ECO:0000313" key="7">
    <source>
        <dbReference type="Proteomes" id="UP001163105"/>
    </source>
</evidence>
<comment type="similarity">
    <text evidence="1 4">Belongs to the heat shock protein 70 family.</text>
</comment>
<dbReference type="InterPro" id="IPR013126">
    <property type="entry name" value="Hsp_70_fam"/>
</dbReference>
<gene>
    <name evidence="6" type="ORF">O9K51_08541</name>
</gene>